<dbReference type="EMBL" id="CQEH01000013">
    <property type="protein sequence ID" value="CNL34838.1"/>
    <property type="molecule type" value="Genomic_DNA"/>
</dbReference>
<dbReference type="Proteomes" id="UP000038647">
    <property type="component" value="Unassembled WGS sequence"/>
</dbReference>
<reference evidence="3 4" key="1">
    <citation type="submission" date="2015-03" db="EMBL/GenBank/DDBJ databases">
        <authorList>
            <consortium name="Pathogen Informatics"/>
            <person name="Murphy D."/>
        </authorList>
    </citation>
    <scope>NUCLEOTIDE SEQUENCE [LARGE SCALE GENOMIC DNA]</scope>
    <source>
        <strain evidence="3 4">IP08791</strain>
    </source>
</reference>
<evidence type="ECO:0000313" key="3">
    <source>
        <dbReference type="EMBL" id="CNL34838.1"/>
    </source>
</evidence>
<protein>
    <submittedName>
        <fullName evidence="2">Uncharacterized protein</fullName>
    </submittedName>
</protein>
<accession>A0A0T9TJ40</accession>
<feature type="transmembrane region" description="Helical" evidence="1">
    <location>
        <begin position="127"/>
        <end position="147"/>
    </location>
</feature>
<dbReference type="EMBL" id="CQEJ01000006">
    <property type="protein sequence ID" value="CNK86248.1"/>
    <property type="molecule type" value="Genomic_DNA"/>
</dbReference>
<keyword evidence="1" id="KW-0472">Membrane</keyword>
<evidence type="ECO:0000313" key="5">
    <source>
        <dbReference type="Proteomes" id="UP000041595"/>
    </source>
</evidence>
<gene>
    <name evidence="2" type="ORF">ERS137965_01283</name>
    <name evidence="3" type="ORF">ERS137966_02975</name>
</gene>
<evidence type="ECO:0000313" key="4">
    <source>
        <dbReference type="Proteomes" id="UP000038647"/>
    </source>
</evidence>
<reference evidence="2 5" key="2">
    <citation type="submission" date="2015-03" db="EMBL/GenBank/DDBJ databases">
        <authorList>
            <person name="Murphy D."/>
        </authorList>
    </citation>
    <scope>NUCLEOTIDE SEQUENCE [LARGE SCALE GENOMIC DNA]</scope>
    <source>
        <strain evidence="2 5">IP06005</strain>
    </source>
</reference>
<dbReference type="Proteomes" id="UP000041595">
    <property type="component" value="Unassembled WGS sequence"/>
</dbReference>
<keyword evidence="1" id="KW-1133">Transmembrane helix</keyword>
<dbReference type="AlphaFoldDB" id="A0A0T9TJ40"/>
<sequence>MTAPFRVPLLFNVFAPVPVKLMAVAPAALMWVLAPIVVIAVPSVISNPVPPLLVTLILRFAPEKSTPPPLAFIPVPAPETFISNAAGFSALRAVLVVAIPVPVPVTLMVLRPLALLANVSPASVSNAVLFAVLSVTWLSVKLVAAALEKASPVPPRLMIKSARA</sequence>
<name>A0A0T9TJ40_YERAL</name>
<feature type="transmembrane region" description="Helical" evidence="1">
    <location>
        <begin position="93"/>
        <end position="115"/>
    </location>
</feature>
<organism evidence="2 5">
    <name type="scientific">Yersinia aldovae</name>
    <dbReference type="NCBI Taxonomy" id="29483"/>
    <lineage>
        <taxon>Bacteria</taxon>
        <taxon>Pseudomonadati</taxon>
        <taxon>Pseudomonadota</taxon>
        <taxon>Gammaproteobacteria</taxon>
        <taxon>Enterobacterales</taxon>
        <taxon>Yersiniaceae</taxon>
        <taxon>Yersinia</taxon>
    </lineage>
</organism>
<proteinExistence type="predicted"/>
<evidence type="ECO:0000256" key="1">
    <source>
        <dbReference type="SAM" id="Phobius"/>
    </source>
</evidence>
<keyword evidence="1" id="KW-0812">Transmembrane</keyword>
<keyword evidence="4" id="KW-1185">Reference proteome</keyword>
<evidence type="ECO:0000313" key="2">
    <source>
        <dbReference type="EMBL" id="CNK86248.1"/>
    </source>
</evidence>